<feature type="domain" description="GST C-terminal" evidence="2">
    <location>
        <begin position="55"/>
        <end position="176"/>
    </location>
</feature>
<dbReference type="STRING" id="947166.A0A1D1V5J4"/>
<dbReference type="SUPFAM" id="SSF47616">
    <property type="entry name" value="GST C-terminal domain-like"/>
    <property type="match status" value="1"/>
</dbReference>
<proteinExistence type="predicted"/>
<name>A0A1D1V5J4_RAMVA</name>
<dbReference type="CDD" id="cd03039">
    <property type="entry name" value="GST_N_Sigma_like"/>
    <property type="match status" value="1"/>
</dbReference>
<dbReference type="AlphaFoldDB" id="A0A1D1V5J4"/>
<accession>A0A1D1V5J4</accession>
<dbReference type="SUPFAM" id="SSF52833">
    <property type="entry name" value="Thioredoxin-like"/>
    <property type="match status" value="1"/>
</dbReference>
<dbReference type="Gene3D" id="1.20.1050.10">
    <property type="match status" value="1"/>
</dbReference>
<dbReference type="GO" id="GO:0006749">
    <property type="term" value="P:glutathione metabolic process"/>
    <property type="evidence" value="ECO:0007669"/>
    <property type="project" value="TreeGrafter"/>
</dbReference>
<dbReference type="InterPro" id="IPR050213">
    <property type="entry name" value="GST_superfamily"/>
</dbReference>
<dbReference type="PANTHER" id="PTHR11571">
    <property type="entry name" value="GLUTATHIONE S-TRANSFERASE"/>
    <property type="match status" value="1"/>
</dbReference>
<evidence type="ECO:0000313" key="3">
    <source>
        <dbReference type="EMBL" id="GAU96999.1"/>
    </source>
</evidence>
<reference evidence="3 4" key="1">
    <citation type="journal article" date="2016" name="Nat. Commun.">
        <title>Extremotolerant tardigrade genome and improved radiotolerance of human cultured cells by tardigrade-unique protein.</title>
        <authorList>
            <person name="Hashimoto T."/>
            <person name="Horikawa D.D."/>
            <person name="Saito Y."/>
            <person name="Kuwahara H."/>
            <person name="Kozuka-Hata H."/>
            <person name="Shin-I T."/>
            <person name="Minakuchi Y."/>
            <person name="Ohishi K."/>
            <person name="Motoyama A."/>
            <person name="Aizu T."/>
            <person name="Enomoto A."/>
            <person name="Kondo K."/>
            <person name="Tanaka S."/>
            <person name="Hara Y."/>
            <person name="Koshikawa S."/>
            <person name="Sagara H."/>
            <person name="Miura T."/>
            <person name="Yokobori S."/>
            <person name="Miyagawa K."/>
            <person name="Suzuki Y."/>
            <person name="Kubo T."/>
            <person name="Oyama M."/>
            <person name="Kohara Y."/>
            <person name="Fujiyama A."/>
            <person name="Arakawa K."/>
            <person name="Katayama T."/>
            <person name="Toyoda A."/>
            <person name="Kunieda T."/>
        </authorList>
    </citation>
    <scope>NUCLEOTIDE SEQUENCE [LARGE SCALE GENOMIC DNA]</scope>
    <source>
        <strain evidence="3 4">YOKOZUNA-1</strain>
    </source>
</reference>
<dbReference type="Proteomes" id="UP000186922">
    <property type="component" value="Unassembled WGS sequence"/>
</dbReference>
<dbReference type="InterPro" id="IPR004045">
    <property type="entry name" value="Glutathione_S-Trfase_N"/>
</dbReference>
<feature type="domain" description="GST N-terminal" evidence="1">
    <location>
        <begin position="3"/>
        <end position="69"/>
    </location>
</feature>
<organism evidence="3 4">
    <name type="scientific">Ramazzottius varieornatus</name>
    <name type="common">Water bear</name>
    <name type="synonym">Tardigrade</name>
    <dbReference type="NCBI Taxonomy" id="947166"/>
    <lineage>
        <taxon>Eukaryota</taxon>
        <taxon>Metazoa</taxon>
        <taxon>Ecdysozoa</taxon>
        <taxon>Tardigrada</taxon>
        <taxon>Eutardigrada</taxon>
        <taxon>Parachela</taxon>
        <taxon>Hypsibioidea</taxon>
        <taxon>Ramazzottiidae</taxon>
        <taxon>Ramazzottius</taxon>
    </lineage>
</organism>
<comment type="caution">
    <text evidence="3">The sequence shown here is derived from an EMBL/GenBank/DDBJ whole genome shotgun (WGS) entry which is preliminary data.</text>
</comment>
<dbReference type="InterPro" id="IPR036249">
    <property type="entry name" value="Thioredoxin-like_sf"/>
</dbReference>
<gene>
    <name evidence="3" type="primary">RvY_08362-1</name>
    <name evidence="3" type="synonym">RvY_08362.1</name>
    <name evidence="3" type="ORF">RvY_08362</name>
</gene>
<evidence type="ECO:0000313" key="4">
    <source>
        <dbReference type="Proteomes" id="UP000186922"/>
    </source>
</evidence>
<dbReference type="InterPro" id="IPR004046">
    <property type="entry name" value="GST_C"/>
</dbReference>
<dbReference type="InterPro" id="IPR036282">
    <property type="entry name" value="Glutathione-S-Trfase_C_sf"/>
</dbReference>
<sequence>MASKVTVHYFDIPGRAEAIRWIFSYAKGTDWTDHRVLRNQWDSVKEATPFGQVPYAILRYMARQYNLMGSDAWEDAQVDALADYIAGTTYNSAIISWKYKVKLKIMNKANQNFLVGEKLTWVVFLLTVVLDKAVHKKEDLVKPYPLLKAHSAHVHNLKGVKDWREKYPVLEPRKYNYNDK</sequence>
<dbReference type="InterPro" id="IPR010987">
    <property type="entry name" value="Glutathione-S-Trfase_C-like"/>
</dbReference>
<dbReference type="GO" id="GO:0004364">
    <property type="term" value="F:glutathione transferase activity"/>
    <property type="evidence" value="ECO:0007669"/>
    <property type="project" value="UniProtKB-ARBA"/>
</dbReference>
<keyword evidence="4" id="KW-1185">Reference proteome</keyword>
<evidence type="ECO:0008006" key="5">
    <source>
        <dbReference type="Google" id="ProtNLM"/>
    </source>
</evidence>
<dbReference type="EMBL" id="BDGG01000004">
    <property type="protein sequence ID" value="GAU96999.1"/>
    <property type="molecule type" value="Genomic_DNA"/>
</dbReference>
<dbReference type="Gene3D" id="3.40.30.10">
    <property type="entry name" value="Glutaredoxin"/>
    <property type="match status" value="1"/>
</dbReference>
<dbReference type="PROSITE" id="PS50405">
    <property type="entry name" value="GST_CTER"/>
    <property type="match status" value="1"/>
</dbReference>
<evidence type="ECO:0000259" key="2">
    <source>
        <dbReference type="PROSITE" id="PS50405"/>
    </source>
</evidence>
<dbReference type="OrthoDB" id="414243at2759"/>
<dbReference type="PROSITE" id="PS50404">
    <property type="entry name" value="GST_NTER"/>
    <property type="match status" value="1"/>
</dbReference>
<evidence type="ECO:0000259" key="1">
    <source>
        <dbReference type="PROSITE" id="PS50404"/>
    </source>
</evidence>
<protein>
    <recommendedName>
        <fullName evidence="5">GST N-terminal domain-containing protein</fullName>
    </recommendedName>
</protein>
<dbReference type="Pfam" id="PF14497">
    <property type="entry name" value="GST_C_3"/>
    <property type="match status" value="1"/>
</dbReference>